<protein>
    <submittedName>
        <fullName evidence="8">Cytochrome c</fullName>
    </submittedName>
</protein>
<keyword evidence="9" id="KW-1185">Reference proteome</keyword>
<evidence type="ECO:0000313" key="9">
    <source>
        <dbReference type="Proteomes" id="UP000501623"/>
    </source>
</evidence>
<proteinExistence type="predicted"/>
<organism evidence="8 9">
    <name type="scientific">Hymenobacter taeanensis</name>
    <dbReference type="NCBI Taxonomy" id="2735321"/>
    <lineage>
        <taxon>Bacteria</taxon>
        <taxon>Pseudomonadati</taxon>
        <taxon>Bacteroidota</taxon>
        <taxon>Cytophagia</taxon>
        <taxon>Cytophagales</taxon>
        <taxon>Hymenobacteraceae</taxon>
        <taxon>Hymenobacter</taxon>
    </lineage>
</organism>
<evidence type="ECO:0000313" key="8">
    <source>
        <dbReference type="EMBL" id="QJX49265.1"/>
    </source>
</evidence>
<gene>
    <name evidence="8" type="ORF">HMJ29_14440</name>
</gene>
<dbReference type="AlphaFoldDB" id="A0A6M6BQL5"/>
<dbReference type="Pfam" id="PF00034">
    <property type="entry name" value="Cytochrom_C"/>
    <property type="match status" value="1"/>
</dbReference>
<evidence type="ECO:0000259" key="7">
    <source>
        <dbReference type="PROSITE" id="PS51007"/>
    </source>
</evidence>
<accession>A0A6M6BQL5</accession>
<feature type="domain" description="Cytochrome c" evidence="7">
    <location>
        <begin position="37"/>
        <end position="128"/>
    </location>
</feature>
<dbReference type="KEGG" id="hts:HMJ29_14440"/>
<evidence type="ECO:0000256" key="5">
    <source>
        <dbReference type="ARBA" id="ARBA00023004"/>
    </source>
</evidence>
<dbReference type="GO" id="GO:0009055">
    <property type="term" value="F:electron transfer activity"/>
    <property type="evidence" value="ECO:0007669"/>
    <property type="project" value="InterPro"/>
</dbReference>
<dbReference type="GO" id="GO:0046872">
    <property type="term" value="F:metal ion binding"/>
    <property type="evidence" value="ECO:0007669"/>
    <property type="project" value="UniProtKB-KW"/>
</dbReference>
<sequence>MGTTAQSGAQPDSLAQAQVAGLNSAGQAIAMGPALSETEVAGEALFKGNCAQCHAINEVVVGPALMGLDKRRSERWLLSWIKNSGRMVASGDEYAIKIFNQYGQQQMPSFQLSESEIRQILAYVKSHKASGAEYNGAVAVVK</sequence>
<evidence type="ECO:0000256" key="4">
    <source>
        <dbReference type="ARBA" id="ARBA00022982"/>
    </source>
</evidence>
<evidence type="ECO:0000256" key="1">
    <source>
        <dbReference type="ARBA" id="ARBA00022448"/>
    </source>
</evidence>
<dbReference type="Gene3D" id="1.10.760.10">
    <property type="entry name" value="Cytochrome c-like domain"/>
    <property type="match status" value="1"/>
</dbReference>
<dbReference type="EMBL" id="CP053538">
    <property type="protein sequence ID" value="QJX49265.1"/>
    <property type="molecule type" value="Genomic_DNA"/>
</dbReference>
<keyword evidence="2 6" id="KW-0349">Heme</keyword>
<dbReference type="PROSITE" id="PS51007">
    <property type="entry name" value="CYTC"/>
    <property type="match status" value="1"/>
</dbReference>
<dbReference type="Proteomes" id="UP000501623">
    <property type="component" value="Chromosome"/>
</dbReference>
<keyword evidence="5 6" id="KW-0408">Iron</keyword>
<dbReference type="InterPro" id="IPR036909">
    <property type="entry name" value="Cyt_c-like_dom_sf"/>
</dbReference>
<dbReference type="GO" id="GO:0020037">
    <property type="term" value="F:heme binding"/>
    <property type="evidence" value="ECO:0007669"/>
    <property type="project" value="InterPro"/>
</dbReference>
<evidence type="ECO:0000256" key="3">
    <source>
        <dbReference type="ARBA" id="ARBA00022723"/>
    </source>
</evidence>
<dbReference type="InterPro" id="IPR051811">
    <property type="entry name" value="Cytochrome_c550/c551-like"/>
</dbReference>
<dbReference type="InterPro" id="IPR009056">
    <property type="entry name" value="Cyt_c-like_dom"/>
</dbReference>
<dbReference type="SUPFAM" id="SSF46626">
    <property type="entry name" value="Cytochrome c"/>
    <property type="match status" value="1"/>
</dbReference>
<dbReference type="PANTHER" id="PTHR37823">
    <property type="entry name" value="CYTOCHROME C-553-LIKE"/>
    <property type="match status" value="1"/>
</dbReference>
<keyword evidence="1" id="KW-0813">Transport</keyword>
<keyword evidence="3 6" id="KW-0479">Metal-binding</keyword>
<reference evidence="8 9" key="1">
    <citation type="submission" date="2020-05" db="EMBL/GenBank/DDBJ databases">
        <title>Complete genome sequence of Hymenobacter sp. TS19 in Coasted Sand Dune.</title>
        <authorList>
            <person name="Lee J.-H."/>
            <person name="Jung J.-H."/>
            <person name="Jeong S."/>
            <person name="Zhao L."/>
            <person name="Kim M.-K."/>
            <person name="Seo H.-S."/>
            <person name="Lim S."/>
        </authorList>
    </citation>
    <scope>NUCLEOTIDE SEQUENCE [LARGE SCALE GENOMIC DNA]</scope>
    <source>
        <strain evidence="8 9">TS19</strain>
    </source>
</reference>
<evidence type="ECO:0000256" key="2">
    <source>
        <dbReference type="ARBA" id="ARBA00022617"/>
    </source>
</evidence>
<dbReference type="PANTHER" id="PTHR37823:SF1">
    <property type="entry name" value="CYTOCHROME C-553-LIKE"/>
    <property type="match status" value="1"/>
</dbReference>
<keyword evidence="4" id="KW-0249">Electron transport</keyword>
<evidence type="ECO:0000256" key="6">
    <source>
        <dbReference type="PROSITE-ProRule" id="PRU00433"/>
    </source>
</evidence>
<name>A0A6M6BQL5_9BACT</name>